<dbReference type="EMBL" id="CM041554">
    <property type="protein sequence ID" value="KAI3352092.1"/>
    <property type="molecule type" value="Genomic_DNA"/>
</dbReference>
<sequence length="103" mass="11940">MVSSQGSFEDDEMEYDSEPDTLCIEHCSMQCHEELQKGLPQLSPEEKAALYCELTLVELTVAVSQKTIRCFPEPYDRLKNILELIVEADRTYCRTNMDNLRFN</sequence>
<organism evidence="1 2">
    <name type="scientific">Scortum barcoo</name>
    <name type="common">barcoo grunter</name>
    <dbReference type="NCBI Taxonomy" id="214431"/>
    <lineage>
        <taxon>Eukaryota</taxon>
        <taxon>Metazoa</taxon>
        <taxon>Chordata</taxon>
        <taxon>Craniata</taxon>
        <taxon>Vertebrata</taxon>
        <taxon>Euteleostomi</taxon>
        <taxon>Actinopterygii</taxon>
        <taxon>Neopterygii</taxon>
        <taxon>Teleostei</taxon>
        <taxon>Neoteleostei</taxon>
        <taxon>Acanthomorphata</taxon>
        <taxon>Eupercaria</taxon>
        <taxon>Centrarchiformes</taxon>
        <taxon>Terapontoidei</taxon>
        <taxon>Terapontidae</taxon>
        <taxon>Scortum</taxon>
    </lineage>
</organism>
<reference evidence="1" key="1">
    <citation type="submission" date="2022-04" db="EMBL/GenBank/DDBJ databases">
        <title>Jade perch genome.</title>
        <authorList>
            <person name="Chao B."/>
        </authorList>
    </citation>
    <scope>NUCLEOTIDE SEQUENCE</scope>
    <source>
        <strain evidence="1">CB-2022</strain>
    </source>
</reference>
<comment type="caution">
    <text evidence="1">The sequence shown here is derived from an EMBL/GenBank/DDBJ whole genome shotgun (WGS) entry which is preliminary data.</text>
</comment>
<dbReference type="Proteomes" id="UP000831701">
    <property type="component" value="Chromosome 24"/>
</dbReference>
<protein>
    <submittedName>
        <fullName evidence="1">Uncharacterized protein</fullName>
    </submittedName>
</protein>
<gene>
    <name evidence="1" type="ORF">L3Q82_020898</name>
</gene>
<accession>A0ACB8V8S6</accession>
<evidence type="ECO:0000313" key="2">
    <source>
        <dbReference type="Proteomes" id="UP000831701"/>
    </source>
</evidence>
<proteinExistence type="predicted"/>
<name>A0ACB8V8S6_9TELE</name>
<keyword evidence="2" id="KW-1185">Reference proteome</keyword>
<evidence type="ECO:0000313" key="1">
    <source>
        <dbReference type="EMBL" id="KAI3352092.1"/>
    </source>
</evidence>